<dbReference type="EMBL" id="CAACVG010009217">
    <property type="protein sequence ID" value="VEN52597.1"/>
    <property type="molecule type" value="Genomic_DNA"/>
</dbReference>
<sequence length="61" mass="6561">MHFESHMFINKAHKSLGKWAVPTIFPGMDGSSTSSPALNISHGQSSASKGKSRGFVVLLLF</sequence>
<name>A0A653DQ38_CALMS</name>
<evidence type="ECO:0000313" key="3">
    <source>
        <dbReference type="EMBL" id="VEN62344.1"/>
    </source>
</evidence>
<dbReference type="EMBL" id="CAACVG010013774">
    <property type="protein sequence ID" value="VEN62344.1"/>
    <property type="molecule type" value="Genomic_DNA"/>
</dbReference>
<protein>
    <submittedName>
        <fullName evidence="3">Uncharacterized protein</fullName>
    </submittedName>
</protein>
<dbReference type="AlphaFoldDB" id="A0A653DQ38"/>
<accession>A0A653DQ38</accession>
<organism evidence="3 4">
    <name type="scientific">Callosobruchus maculatus</name>
    <name type="common">Southern cowpea weevil</name>
    <name type="synonym">Pulse bruchid</name>
    <dbReference type="NCBI Taxonomy" id="64391"/>
    <lineage>
        <taxon>Eukaryota</taxon>
        <taxon>Metazoa</taxon>
        <taxon>Ecdysozoa</taxon>
        <taxon>Arthropoda</taxon>
        <taxon>Hexapoda</taxon>
        <taxon>Insecta</taxon>
        <taxon>Pterygota</taxon>
        <taxon>Neoptera</taxon>
        <taxon>Endopterygota</taxon>
        <taxon>Coleoptera</taxon>
        <taxon>Polyphaga</taxon>
        <taxon>Cucujiformia</taxon>
        <taxon>Chrysomeloidea</taxon>
        <taxon>Chrysomelidae</taxon>
        <taxon>Bruchinae</taxon>
        <taxon>Bruchini</taxon>
        <taxon>Callosobruchus</taxon>
    </lineage>
</organism>
<dbReference type="Proteomes" id="UP000410492">
    <property type="component" value="Unassembled WGS sequence"/>
</dbReference>
<keyword evidence="4" id="KW-1185">Reference proteome</keyword>
<gene>
    <name evidence="2" type="ORF">CALMAC_LOCUS12664</name>
    <name evidence="3" type="ORF">CALMAC_LOCUS19475</name>
    <name evidence="1" type="ORF">CALMAC_LOCUS8740</name>
</gene>
<evidence type="ECO:0000313" key="2">
    <source>
        <dbReference type="EMBL" id="VEN52597.1"/>
    </source>
</evidence>
<dbReference type="OrthoDB" id="8190203at2759"/>
<evidence type="ECO:0000313" key="1">
    <source>
        <dbReference type="EMBL" id="VEN46744.1"/>
    </source>
</evidence>
<reference evidence="3 4" key="1">
    <citation type="submission" date="2019-01" db="EMBL/GenBank/DDBJ databases">
        <authorList>
            <person name="Sayadi A."/>
        </authorList>
    </citation>
    <scope>NUCLEOTIDE SEQUENCE [LARGE SCALE GENOMIC DNA]</scope>
</reference>
<proteinExistence type="predicted"/>
<dbReference type="EMBL" id="CAACVG010007726">
    <property type="protein sequence ID" value="VEN46744.1"/>
    <property type="molecule type" value="Genomic_DNA"/>
</dbReference>
<evidence type="ECO:0000313" key="4">
    <source>
        <dbReference type="Proteomes" id="UP000410492"/>
    </source>
</evidence>